<protein>
    <submittedName>
        <fullName evidence="1">Uncharacterized protein</fullName>
    </submittedName>
</protein>
<dbReference type="RefSeq" id="WP_063498159.1">
    <property type="nucleotide sequence ID" value="NZ_CP014579.1"/>
</dbReference>
<name>A0A160FPU1_9BURK</name>
<dbReference type="AlphaFoldDB" id="A0A160FPU1"/>
<evidence type="ECO:0000313" key="1">
    <source>
        <dbReference type="EMBL" id="ANB74855.1"/>
    </source>
</evidence>
<dbReference type="Proteomes" id="UP000076852">
    <property type="component" value="Chromosome 2"/>
</dbReference>
<proteinExistence type="predicted"/>
<organism evidence="1 2">
    <name type="scientific">Paraburkholderia phytofirmans OLGA172</name>
    <dbReference type="NCBI Taxonomy" id="1417228"/>
    <lineage>
        <taxon>Bacteria</taxon>
        <taxon>Pseudomonadati</taxon>
        <taxon>Pseudomonadota</taxon>
        <taxon>Betaproteobacteria</taxon>
        <taxon>Burkholderiales</taxon>
        <taxon>Burkholderiaceae</taxon>
        <taxon>Paraburkholderia</taxon>
    </lineage>
</organism>
<dbReference type="EMBL" id="CP014579">
    <property type="protein sequence ID" value="ANB74855.1"/>
    <property type="molecule type" value="Genomic_DNA"/>
</dbReference>
<sequence length="150" mass="16742">MNTMQRPLASHERLLLQFLLAANESFYGAHVLRWKNQVERCTVHEVNVPYCLAISHDEIRISGGGFITLARELVCVDEGVPVLIYACAVETQSGYVLDSFDIDRLDGEPLVAYPEPGDGLMVMEAGKRIGGADLRHVYKESDLPPRFKLP</sequence>
<dbReference type="OrthoDB" id="9096066at2"/>
<evidence type="ECO:0000313" key="2">
    <source>
        <dbReference type="Proteomes" id="UP000076852"/>
    </source>
</evidence>
<keyword evidence="2" id="KW-1185">Reference proteome</keyword>
<accession>A0A160FPU1</accession>
<gene>
    <name evidence="1" type="ORF">AYM40_20580</name>
</gene>
<dbReference type="KEGG" id="buz:AYM40_20580"/>
<reference evidence="1 2" key="1">
    <citation type="journal article" date="2016" name="Gene">
        <title>PacBio SMRT assembly of a complex multi-replicon genome reveals chlorocatechol degradative operon in a region of genome plasticity.</title>
        <authorList>
            <person name="Ricker N."/>
            <person name="Shen S.Y."/>
            <person name="Goordial J."/>
            <person name="Jin S."/>
            <person name="Fulthorpe R.R."/>
        </authorList>
    </citation>
    <scope>NUCLEOTIDE SEQUENCE [LARGE SCALE GENOMIC DNA]</scope>
    <source>
        <strain evidence="1 2">OLGA172</strain>
    </source>
</reference>